<evidence type="ECO:0000259" key="4">
    <source>
        <dbReference type="Pfam" id="PF01494"/>
    </source>
</evidence>
<protein>
    <submittedName>
        <fullName evidence="5">FAD-dependent monooxygenase</fullName>
    </submittedName>
</protein>
<dbReference type="InterPro" id="IPR050641">
    <property type="entry name" value="RIFMO-like"/>
</dbReference>
<evidence type="ECO:0000313" key="6">
    <source>
        <dbReference type="Proteomes" id="UP001310386"/>
    </source>
</evidence>
<name>A0ABU5ZI02_9BACL</name>
<evidence type="ECO:0000256" key="3">
    <source>
        <dbReference type="ARBA" id="ARBA00022827"/>
    </source>
</evidence>
<feature type="domain" description="FAD-binding" evidence="4">
    <location>
        <begin position="5"/>
        <end position="347"/>
    </location>
</feature>
<dbReference type="Gene3D" id="3.50.50.60">
    <property type="entry name" value="FAD/NAD(P)-binding domain"/>
    <property type="match status" value="1"/>
</dbReference>
<comment type="caution">
    <text evidence="5">The sequence shown here is derived from an EMBL/GenBank/DDBJ whole genome shotgun (WGS) entry which is preliminary data.</text>
</comment>
<evidence type="ECO:0000313" key="5">
    <source>
        <dbReference type="EMBL" id="MEB3102133.1"/>
    </source>
</evidence>
<evidence type="ECO:0000256" key="2">
    <source>
        <dbReference type="ARBA" id="ARBA00022630"/>
    </source>
</evidence>
<dbReference type="Pfam" id="PF01494">
    <property type="entry name" value="FAD_binding_3"/>
    <property type="match status" value="1"/>
</dbReference>
<dbReference type="Proteomes" id="UP001310386">
    <property type="component" value="Unassembled WGS sequence"/>
</dbReference>
<keyword evidence="5" id="KW-0503">Monooxygenase</keyword>
<dbReference type="SUPFAM" id="SSF51905">
    <property type="entry name" value="FAD/NAD(P)-binding domain"/>
    <property type="match status" value="1"/>
</dbReference>
<dbReference type="InterPro" id="IPR002938">
    <property type="entry name" value="FAD-bd"/>
</dbReference>
<proteinExistence type="predicted"/>
<keyword evidence="6" id="KW-1185">Reference proteome</keyword>
<comment type="cofactor">
    <cofactor evidence="1">
        <name>FAD</name>
        <dbReference type="ChEBI" id="CHEBI:57692"/>
    </cofactor>
</comment>
<dbReference type="RefSeq" id="WP_371754249.1">
    <property type="nucleotide sequence ID" value="NZ_JAYJLD010000013.1"/>
</dbReference>
<dbReference type="Gene3D" id="3.30.70.2450">
    <property type="match status" value="1"/>
</dbReference>
<gene>
    <name evidence="5" type="ORF">VF724_10710</name>
</gene>
<dbReference type="InterPro" id="IPR036188">
    <property type="entry name" value="FAD/NAD-bd_sf"/>
</dbReference>
<dbReference type="PANTHER" id="PTHR43004">
    <property type="entry name" value="TRK SYSTEM POTASSIUM UPTAKE PROTEIN"/>
    <property type="match status" value="1"/>
</dbReference>
<accession>A0ABU5ZI02</accession>
<dbReference type="GO" id="GO:0004497">
    <property type="term" value="F:monooxygenase activity"/>
    <property type="evidence" value="ECO:0007669"/>
    <property type="project" value="UniProtKB-KW"/>
</dbReference>
<dbReference type="EMBL" id="JAYJLD010000013">
    <property type="protein sequence ID" value="MEB3102133.1"/>
    <property type="molecule type" value="Genomic_DNA"/>
</dbReference>
<reference evidence="5" key="1">
    <citation type="submission" date="2023-12" db="EMBL/GenBank/DDBJ databases">
        <title>Fervidustalea candida gen. nov., sp. nov., a novel member of the family Paenibacillaceae isolated from a geothermal area.</title>
        <authorList>
            <person name="Li W.-J."/>
            <person name="Jiao J.-Y."/>
            <person name="Chen Y."/>
        </authorList>
    </citation>
    <scope>NUCLEOTIDE SEQUENCE</scope>
    <source>
        <strain evidence="5">SYSU GA230002</strain>
    </source>
</reference>
<keyword evidence="2" id="KW-0285">Flavoprotein</keyword>
<organism evidence="5 6">
    <name type="scientific">Ferviditalea candida</name>
    <dbReference type="NCBI Taxonomy" id="3108399"/>
    <lineage>
        <taxon>Bacteria</taxon>
        <taxon>Bacillati</taxon>
        <taxon>Bacillota</taxon>
        <taxon>Bacilli</taxon>
        <taxon>Bacillales</taxon>
        <taxon>Paenibacillaceae</taxon>
        <taxon>Ferviditalea</taxon>
    </lineage>
</organism>
<dbReference type="PANTHER" id="PTHR43004:SF19">
    <property type="entry name" value="BINDING MONOOXYGENASE, PUTATIVE (JCVI)-RELATED"/>
    <property type="match status" value="1"/>
</dbReference>
<keyword evidence="3" id="KW-0274">FAD</keyword>
<dbReference type="PRINTS" id="PR00420">
    <property type="entry name" value="RNGMNOXGNASE"/>
</dbReference>
<sequence>MKDPIVIVGAGPVGLTVAEILSIQNIPVIVLEKSDGPSKEWRASTFHAATMELLESNAAGLADDLLARGLIADKIQYRDRKTGLFAEFDCSLINEDTKYPFRLQCPQSTYVQVVYQRLQQRSCADVRFNSEVIGLSQDSAGAAVTLRTPGGEEKIRASFVLGADGARSTVRKELGFAFEGYTLEQRFLLVGTPVSFEQYLPDIGYVNYISDPEEFLFILRVPEAWRLLYPIPPEISDETALEEERIQASMQKALKTQDRFPLVERMIYRVHQRVAERFYDGRLILLGDAAHVNSPLGGLGLNSGIHDAVDISMRLVRYIHNEGGTDLQAELETYSNVRRKVALAYVRQISERNTSIVTEKDPQKRLQLQQELAAEANDPVRARQWLLRASLLTSVREQGIGEPPKE</sequence>
<evidence type="ECO:0000256" key="1">
    <source>
        <dbReference type="ARBA" id="ARBA00001974"/>
    </source>
</evidence>
<keyword evidence="5" id="KW-0560">Oxidoreductase</keyword>